<dbReference type="EMBL" id="DTAK01000006">
    <property type="protein sequence ID" value="HGU58783.1"/>
    <property type="molecule type" value="Genomic_DNA"/>
</dbReference>
<gene>
    <name evidence="2" type="ORF">ENT89_00925</name>
    <name evidence="1" type="ORF">ENX77_07635</name>
</gene>
<accession>A0A7C4WCU4</accession>
<organism evidence="2">
    <name type="scientific">Geoglobus ahangari</name>
    <dbReference type="NCBI Taxonomy" id="113653"/>
    <lineage>
        <taxon>Archaea</taxon>
        <taxon>Methanobacteriati</taxon>
        <taxon>Methanobacteriota</taxon>
        <taxon>Archaeoglobi</taxon>
        <taxon>Archaeoglobales</taxon>
        <taxon>Archaeoglobaceae</taxon>
        <taxon>Geoglobus</taxon>
    </lineage>
</organism>
<name>A0A7C4WCU4_9EURY</name>
<sequence>MQRTLILPLVITLMISTASAWEIKSTEFDIINKTLTIEFDLNPFERLILLIIGGDYTKHIAESYIDGDYTLISAGYDQVKIEVHGNIKFKKPTEVLIKNSDYYYHINTTYLKV</sequence>
<protein>
    <submittedName>
        <fullName evidence="2">Uncharacterized protein</fullName>
    </submittedName>
</protein>
<evidence type="ECO:0000313" key="1">
    <source>
        <dbReference type="EMBL" id="HGE66965.1"/>
    </source>
</evidence>
<dbReference type="AlphaFoldDB" id="A0A7C4WCU4"/>
<evidence type="ECO:0000313" key="2">
    <source>
        <dbReference type="EMBL" id="HGU58783.1"/>
    </source>
</evidence>
<dbReference type="EMBL" id="DTPI01000033">
    <property type="protein sequence ID" value="HGE66965.1"/>
    <property type="molecule type" value="Genomic_DNA"/>
</dbReference>
<proteinExistence type="predicted"/>
<reference evidence="2" key="1">
    <citation type="journal article" date="2020" name="mSystems">
        <title>Genome- and Community-Level Interaction Insights into Carbon Utilization and Element Cycling Functions of Hydrothermarchaeota in Hydrothermal Sediment.</title>
        <authorList>
            <person name="Zhou Z."/>
            <person name="Liu Y."/>
            <person name="Xu W."/>
            <person name="Pan J."/>
            <person name="Luo Z.H."/>
            <person name="Li M."/>
        </authorList>
    </citation>
    <scope>NUCLEOTIDE SEQUENCE [LARGE SCALE GENOMIC DNA]</scope>
    <source>
        <strain evidence="2">SpSt-62</strain>
        <strain evidence="1">SpSt-97</strain>
    </source>
</reference>
<comment type="caution">
    <text evidence="2">The sequence shown here is derived from an EMBL/GenBank/DDBJ whole genome shotgun (WGS) entry which is preliminary data.</text>
</comment>